<protein>
    <submittedName>
        <fullName evidence="1">Uncharacterized protein</fullName>
    </submittedName>
</protein>
<evidence type="ECO:0000313" key="2">
    <source>
        <dbReference type="Proteomes" id="UP001567538"/>
    </source>
</evidence>
<comment type="caution">
    <text evidence="1">The sequence shown here is derived from an EMBL/GenBank/DDBJ whole genome shotgun (WGS) entry which is preliminary data.</text>
</comment>
<dbReference type="EMBL" id="JBEAFC010000012">
    <property type="protein sequence ID" value="KAL1534364.1"/>
    <property type="molecule type" value="Genomic_DNA"/>
</dbReference>
<proteinExistence type="predicted"/>
<reference evidence="1 2" key="1">
    <citation type="submission" date="2024-06" db="EMBL/GenBank/DDBJ databases">
        <title>A chromosome level genome sequence of Diviner's sage (Salvia divinorum).</title>
        <authorList>
            <person name="Ford S.A."/>
            <person name="Ro D.-K."/>
            <person name="Ness R.W."/>
            <person name="Phillips M.A."/>
        </authorList>
    </citation>
    <scope>NUCLEOTIDE SEQUENCE [LARGE SCALE GENOMIC DNA]</scope>
    <source>
        <strain evidence="1">SAF-2024a</strain>
        <tissue evidence="1">Leaf</tissue>
    </source>
</reference>
<gene>
    <name evidence="1" type="ORF">AAHA92_30549</name>
</gene>
<accession>A0ABD1FRA8</accession>
<organism evidence="1 2">
    <name type="scientific">Salvia divinorum</name>
    <name type="common">Maria pastora</name>
    <name type="synonym">Diviner's sage</name>
    <dbReference type="NCBI Taxonomy" id="28513"/>
    <lineage>
        <taxon>Eukaryota</taxon>
        <taxon>Viridiplantae</taxon>
        <taxon>Streptophyta</taxon>
        <taxon>Embryophyta</taxon>
        <taxon>Tracheophyta</taxon>
        <taxon>Spermatophyta</taxon>
        <taxon>Magnoliopsida</taxon>
        <taxon>eudicotyledons</taxon>
        <taxon>Gunneridae</taxon>
        <taxon>Pentapetalae</taxon>
        <taxon>asterids</taxon>
        <taxon>lamiids</taxon>
        <taxon>Lamiales</taxon>
        <taxon>Lamiaceae</taxon>
        <taxon>Nepetoideae</taxon>
        <taxon>Mentheae</taxon>
        <taxon>Salviinae</taxon>
        <taxon>Salvia</taxon>
        <taxon>Salvia subgen. Calosphace</taxon>
    </lineage>
</organism>
<dbReference type="Proteomes" id="UP001567538">
    <property type="component" value="Unassembled WGS sequence"/>
</dbReference>
<name>A0ABD1FRA8_SALDI</name>
<evidence type="ECO:0000313" key="1">
    <source>
        <dbReference type="EMBL" id="KAL1534364.1"/>
    </source>
</evidence>
<dbReference type="AlphaFoldDB" id="A0ABD1FRA8"/>
<sequence>MKTRAWKPCPNSQSSASICPFPSGDEIFPESLEEGERLHLAPSLQMGRRKKYKTCSRFQGFYQELVLLLHRL</sequence>
<keyword evidence="2" id="KW-1185">Reference proteome</keyword>